<name>A0ABW8JGG5_9GAMM</name>
<organism evidence="1 2">
    <name type="scientific">Dyella jejuensis</name>
    <dbReference type="NCBI Taxonomy" id="1432009"/>
    <lineage>
        <taxon>Bacteria</taxon>
        <taxon>Pseudomonadati</taxon>
        <taxon>Pseudomonadota</taxon>
        <taxon>Gammaproteobacteria</taxon>
        <taxon>Lysobacterales</taxon>
        <taxon>Rhodanobacteraceae</taxon>
        <taxon>Dyella</taxon>
    </lineage>
</organism>
<dbReference type="Proteomes" id="UP001620461">
    <property type="component" value="Unassembled WGS sequence"/>
</dbReference>
<dbReference type="EMBL" id="JADIKJ010000006">
    <property type="protein sequence ID" value="MFK2900089.1"/>
    <property type="molecule type" value="Genomic_DNA"/>
</dbReference>
<proteinExistence type="predicted"/>
<gene>
    <name evidence="1" type="ORF">ISP15_07060</name>
</gene>
<evidence type="ECO:0000313" key="2">
    <source>
        <dbReference type="Proteomes" id="UP001620461"/>
    </source>
</evidence>
<comment type="caution">
    <text evidence="1">The sequence shown here is derived from an EMBL/GenBank/DDBJ whole genome shotgun (WGS) entry which is preliminary data.</text>
</comment>
<sequence length="238" mass="26590">MHLEPPNVRLESLKDFARHYLMIVLSILTALGLEAWIEHSRHQHAAATASAQIEAEIRQNRADIVREREHDFERMQALQKVRDMLLADIRSHASDDVIKQHLQAATPDGLYLDWRWPVLRHEAWDVAVANQSASWIDSERLHRYAAVYAAQNAASSMMAEDLPSLLDGPKMLDTIVDLQTDNLQPREVLHTVNQMASVTNEVTHFLDNLGVRIDTAMAGKASAQPGIATASPANSVTP</sequence>
<reference evidence="1 2" key="1">
    <citation type="submission" date="2020-10" db="EMBL/GenBank/DDBJ databases">
        <title>Phylogeny of dyella-like bacteria.</title>
        <authorList>
            <person name="Fu J."/>
        </authorList>
    </citation>
    <scope>NUCLEOTIDE SEQUENCE [LARGE SCALE GENOMIC DNA]</scope>
    <source>
        <strain evidence="1 2">JP1</strain>
    </source>
</reference>
<protein>
    <submittedName>
        <fullName evidence="1">Uncharacterized protein</fullName>
    </submittedName>
</protein>
<accession>A0ABW8JGG5</accession>
<dbReference type="RefSeq" id="WP_404546495.1">
    <property type="nucleotide sequence ID" value="NZ_JADIKJ010000006.1"/>
</dbReference>
<keyword evidence="2" id="KW-1185">Reference proteome</keyword>
<evidence type="ECO:0000313" key="1">
    <source>
        <dbReference type="EMBL" id="MFK2900089.1"/>
    </source>
</evidence>